<evidence type="ECO:0000313" key="4">
    <source>
        <dbReference type="EMBL" id="CAD9373317.1"/>
    </source>
</evidence>
<accession>A0A7S2ANS6</accession>
<feature type="coiled-coil region" evidence="1">
    <location>
        <begin position="35"/>
        <end position="104"/>
    </location>
</feature>
<gene>
    <name evidence="4" type="ORF">DSPE1174_LOCUS1838</name>
</gene>
<dbReference type="SUPFAM" id="SSF52540">
    <property type="entry name" value="P-loop containing nucleoside triphosphate hydrolases"/>
    <property type="match status" value="1"/>
</dbReference>
<dbReference type="InterPro" id="IPR003395">
    <property type="entry name" value="RecF/RecN/SMC_N"/>
</dbReference>
<evidence type="ECO:0000259" key="3">
    <source>
        <dbReference type="Pfam" id="PF02463"/>
    </source>
</evidence>
<evidence type="ECO:0000256" key="1">
    <source>
        <dbReference type="SAM" id="Coils"/>
    </source>
</evidence>
<feature type="compositionally biased region" description="Acidic residues" evidence="2">
    <location>
        <begin position="587"/>
        <end position="599"/>
    </location>
</feature>
<feature type="coiled-coil region" evidence="1">
    <location>
        <begin position="252"/>
        <end position="279"/>
    </location>
</feature>
<sequence length="615" mass="69023">MDSITFDGDQVNRKGALEGGYHDDRKSKLLAFYGIRKAKEELIKHEAEHETCEAEATAVDQQIAHLMGTIQKSEAKRNNLHEVAKQVIEEVTLRKKELSKLEDQINSVIEKQPSMLRELTQLQAQAQSFRTEIGTPLKTTLTKEEHSTLKRLTALSQRYSEELAARDAALEDVAVERKRLQSLLKDNLSKRANEARERLSSALGDIGADAAQRQEILANRRLELDRQDRGTKSVAASLKEIRKAYQERRSIVNDCQSDIEVLRANEAEIQERLEHVEKTSEKQLNKRSMLVQKREENLRKIQELGSLPTAELDTHSHLNIKDLMKKLHSTNQKLTKYSHVNKKALDQYVNFSEQREQLLERKKELDDGSAAIRDLISSLDQQKDEAILRTFKGVSKHFSEVFSELVPSGSGHLIMRTSTDLEEDDEEEGDGSGGTPRMTVSDFEGVQVKVSFTPGGEVFLMSQLSGGQKAIVALSIVFAIQRCDPAPFYLFDELDQALDSTYRAAVAAMIQRQASHPTNPTQFITTTFRPELVNVAAKCYGISLQNKNSNIHPLSKGEALSFVADLMNEEEGVGTVSATPKTRGVAEEDSDSDDDDEAENSASRNQTAAHRKRKR</sequence>
<dbReference type="AlphaFoldDB" id="A0A7S2ANS6"/>
<evidence type="ECO:0000256" key="2">
    <source>
        <dbReference type="SAM" id="MobiDB-lite"/>
    </source>
</evidence>
<keyword evidence="1" id="KW-0175">Coiled coil</keyword>
<dbReference type="InterPro" id="IPR027417">
    <property type="entry name" value="P-loop_NTPase"/>
</dbReference>
<reference evidence="4" key="1">
    <citation type="submission" date="2021-01" db="EMBL/GenBank/DDBJ databases">
        <authorList>
            <person name="Corre E."/>
            <person name="Pelletier E."/>
            <person name="Niang G."/>
            <person name="Scheremetjew M."/>
            <person name="Finn R."/>
            <person name="Kale V."/>
            <person name="Holt S."/>
            <person name="Cochrane G."/>
            <person name="Meng A."/>
            <person name="Brown T."/>
            <person name="Cohen L."/>
        </authorList>
    </citation>
    <scope>NUCLEOTIDE SEQUENCE</scope>
    <source>
        <strain evidence="4">CCMP1381</strain>
    </source>
</reference>
<dbReference type="Gene3D" id="3.40.50.300">
    <property type="entry name" value="P-loop containing nucleotide triphosphate hydrolases"/>
    <property type="match status" value="1"/>
</dbReference>
<proteinExistence type="predicted"/>
<protein>
    <recommendedName>
        <fullName evidence="3">RecF/RecN/SMC N-terminal domain-containing protein</fullName>
    </recommendedName>
</protein>
<dbReference type="PANTHER" id="PTHR43977">
    <property type="entry name" value="STRUCTURAL MAINTENANCE OF CHROMOSOMES PROTEIN 3"/>
    <property type="match status" value="1"/>
</dbReference>
<feature type="region of interest" description="Disordered" evidence="2">
    <location>
        <begin position="571"/>
        <end position="615"/>
    </location>
</feature>
<name>A0A7S2ANS6_9STRA</name>
<dbReference type="EMBL" id="HBGS01003593">
    <property type="protein sequence ID" value="CAD9373317.1"/>
    <property type="molecule type" value="Transcribed_RNA"/>
</dbReference>
<feature type="domain" description="RecF/RecN/SMC N-terminal" evidence="3">
    <location>
        <begin position="85"/>
        <end position="547"/>
    </location>
</feature>
<feature type="compositionally biased region" description="Acidic residues" evidence="2">
    <location>
        <begin position="420"/>
        <end position="430"/>
    </location>
</feature>
<dbReference type="Pfam" id="PF02463">
    <property type="entry name" value="SMC_N"/>
    <property type="match status" value="1"/>
</dbReference>
<organism evidence="4">
    <name type="scientific">Octactis speculum</name>
    <dbReference type="NCBI Taxonomy" id="3111310"/>
    <lineage>
        <taxon>Eukaryota</taxon>
        <taxon>Sar</taxon>
        <taxon>Stramenopiles</taxon>
        <taxon>Ochrophyta</taxon>
        <taxon>Dictyochophyceae</taxon>
        <taxon>Dictyochales</taxon>
        <taxon>Dictyochaceae</taxon>
        <taxon>Octactis</taxon>
    </lineage>
</organism>
<feature type="region of interest" description="Disordered" evidence="2">
    <location>
        <begin position="418"/>
        <end position="439"/>
    </location>
</feature>